<organism evidence="2 3">
    <name type="scientific">Carboxylicivirga mesophila</name>
    <dbReference type="NCBI Taxonomy" id="1166478"/>
    <lineage>
        <taxon>Bacteria</taxon>
        <taxon>Pseudomonadati</taxon>
        <taxon>Bacteroidota</taxon>
        <taxon>Bacteroidia</taxon>
        <taxon>Marinilabiliales</taxon>
        <taxon>Marinilabiliaceae</taxon>
        <taxon>Carboxylicivirga</taxon>
    </lineage>
</organism>
<sequence length="189" mass="21558">MKKTKLLVALCCVLTSAIAQNEEISITYSPASLYRFEKWVDGRSDGQDKYFVLGAFNLEYSRYLNKWLKLGINIMYDKTVSEGIQAYYYTPYPTINSPYRSSKSAFIVAPQLDFEYLRHPAFKLYSGLNIGYAKERIRNEGGLNSSADIDGLTVHINLLGFRWGQKQGFTGNIGFGYKGLINLGYFIRF</sequence>
<keyword evidence="1" id="KW-0732">Signal</keyword>
<feature type="chain" id="PRO_5046817924" description="Outer membrane protein beta-barrel domain-containing protein" evidence="1">
    <location>
        <begin position="22"/>
        <end position="189"/>
    </location>
</feature>
<dbReference type="EMBL" id="JAGUCN010000033">
    <property type="protein sequence ID" value="MBS2213725.1"/>
    <property type="molecule type" value="Genomic_DNA"/>
</dbReference>
<name>A0ABS5KFE8_9BACT</name>
<evidence type="ECO:0000313" key="2">
    <source>
        <dbReference type="EMBL" id="MBS2213725.1"/>
    </source>
</evidence>
<gene>
    <name evidence="2" type="ORF">KEM09_20120</name>
</gene>
<evidence type="ECO:0000256" key="1">
    <source>
        <dbReference type="SAM" id="SignalP"/>
    </source>
</evidence>
<dbReference type="Proteomes" id="UP000721861">
    <property type="component" value="Unassembled WGS sequence"/>
</dbReference>
<reference evidence="2 3" key="1">
    <citation type="journal article" date="2014" name="Int. J. Syst. Evol. Microbiol.">
        <title>Carboxylicivirga gen. nov. in the family Marinilabiliaceae with two novel species, Carboxylicivirga mesophila sp. nov. and Carboxylicivirga taeanensis sp. nov., and reclassification of Cytophaga fermentans as Saccharicrinis fermentans gen. nov., comb. nov.</title>
        <authorList>
            <person name="Yang S.H."/>
            <person name="Seo H.S."/>
            <person name="Woo J.H."/>
            <person name="Oh H.M."/>
            <person name="Jang H."/>
            <person name="Lee J.H."/>
            <person name="Kim S.J."/>
            <person name="Kwon K.K."/>
        </authorList>
    </citation>
    <scope>NUCLEOTIDE SEQUENCE [LARGE SCALE GENOMIC DNA]</scope>
    <source>
        <strain evidence="2 3">JCM 18290</strain>
    </source>
</reference>
<evidence type="ECO:0008006" key="4">
    <source>
        <dbReference type="Google" id="ProtNLM"/>
    </source>
</evidence>
<accession>A0ABS5KFE8</accession>
<protein>
    <recommendedName>
        <fullName evidence="4">Outer membrane protein beta-barrel domain-containing protein</fullName>
    </recommendedName>
</protein>
<comment type="caution">
    <text evidence="2">The sequence shown here is derived from an EMBL/GenBank/DDBJ whole genome shotgun (WGS) entry which is preliminary data.</text>
</comment>
<proteinExistence type="predicted"/>
<feature type="signal peptide" evidence="1">
    <location>
        <begin position="1"/>
        <end position="21"/>
    </location>
</feature>
<dbReference type="RefSeq" id="WP_212231311.1">
    <property type="nucleotide sequence ID" value="NZ_JAGUCN010000033.1"/>
</dbReference>
<evidence type="ECO:0000313" key="3">
    <source>
        <dbReference type="Proteomes" id="UP000721861"/>
    </source>
</evidence>
<keyword evidence="3" id="KW-1185">Reference proteome</keyword>